<dbReference type="SUPFAM" id="SSF81321">
    <property type="entry name" value="Family A G protein-coupled receptor-like"/>
    <property type="match status" value="1"/>
</dbReference>
<dbReference type="PANTHER" id="PTHR24229:SF40">
    <property type="entry name" value="ALLATOSTATIN C RECEPTOR 1-RELATED"/>
    <property type="match status" value="1"/>
</dbReference>
<dbReference type="GO" id="GO:0043005">
    <property type="term" value="C:neuron projection"/>
    <property type="evidence" value="ECO:0007669"/>
    <property type="project" value="TreeGrafter"/>
</dbReference>
<evidence type="ECO:0000256" key="6">
    <source>
        <dbReference type="ARBA" id="ARBA00023040"/>
    </source>
</evidence>
<accession>A0A1V9XR79</accession>
<dbReference type="STRING" id="418985.A0A1V9XR79"/>
<comment type="similarity">
    <text evidence="2">Belongs to the G-protein coupled receptor 1 family.</text>
</comment>
<keyword evidence="3" id="KW-1003">Cell membrane</keyword>
<feature type="transmembrane region" description="Helical" evidence="11">
    <location>
        <begin position="241"/>
        <end position="259"/>
    </location>
</feature>
<dbReference type="OrthoDB" id="6503655at2759"/>
<comment type="subcellular location">
    <subcellularLocation>
        <location evidence="1">Cell membrane</location>
        <topology evidence="1">Multi-pass membrane protein</topology>
    </subcellularLocation>
</comment>
<evidence type="ECO:0000259" key="12">
    <source>
        <dbReference type="PROSITE" id="PS50262"/>
    </source>
</evidence>
<keyword evidence="14" id="KW-1185">Reference proteome</keyword>
<evidence type="ECO:0000313" key="14">
    <source>
        <dbReference type="Proteomes" id="UP000192247"/>
    </source>
</evidence>
<feature type="transmembrane region" description="Helical" evidence="11">
    <location>
        <begin position="144"/>
        <end position="167"/>
    </location>
</feature>
<evidence type="ECO:0000256" key="10">
    <source>
        <dbReference type="SAM" id="MobiDB-lite"/>
    </source>
</evidence>
<dbReference type="InParanoid" id="A0A1V9XR79"/>
<evidence type="ECO:0000256" key="5">
    <source>
        <dbReference type="ARBA" id="ARBA00022989"/>
    </source>
</evidence>
<feature type="domain" description="G-protein coupled receptors family 1 profile" evidence="12">
    <location>
        <begin position="40"/>
        <end position="259"/>
    </location>
</feature>
<dbReference type="PRINTS" id="PR00237">
    <property type="entry name" value="GPCRRHODOPSN"/>
</dbReference>
<keyword evidence="9" id="KW-0807">Transducer</keyword>
<evidence type="ECO:0000313" key="13">
    <source>
        <dbReference type="EMBL" id="OQR76007.1"/>
    </source>
</evidence>
<evidence type="ECO:0000256" key="1">
    <source>
        <dbReference type="ARBA" id="ARBA00004651"/>
    </source>
</evidence>
<evidence type="ECO:0000256" key="7">
    <source>
        <dbReference type="ARBA" id="ARBA00023136"/>
    </source>
</evidence>
<evidence type="ECO:0000256" key="4">
    <source>
        <dbReference type="ARBA" id="ARBA00022692"/>
    </source>
</evidence>
<feature type="transmembrane region" description="Helical" evidence="11">
    <location>
        <begin position="195"/>
        <end position="220"/>
    </location>
</feature>
<dbReference type="Gene3D" id="1.20.1070.10">
    <property type="entry name" value="Rhodopsin 7-helix transmembrane proteins"/>
    <property type="match status" value="1"/>
</dbReference>
<keyword evidence="6" id="KW-0297">G-protein coupled receptor</keyword>
<evidence type="ECO:0000256" key="11">
    <source>
        <dbReference type="SAM" id="Phobius"/>
    </source>
</evidence>
<evidence type="ECO:0000256" key="8">
    <source>
        <dbReference type="ARBA" id="ARBA00023170"/>
    </source>
</evidence>
<reference evidence="13 14" key="1">
    <citation type="journal article" date="2017" name="Gigascience">
        <title>Draft genome of the honey bee ectoparasitic mite, Tropilaelaps mercedesae, is shaped by the parasitic life history.</title>
        <authorList>
            <person name="Dong X."/>
            <person name="Armstrong S.D."/>
            <person name="Xia D."/>
            <person name="Makepeace B.L."/>
            <person name="Darby A.C."/>
            <person name="Kadowaki T."/>
        </authorList>
    </citation>
    <scope>NUCLEOTIDE SEQUENCE [LARGE SCALE GENOMIC DNA]</scope>
    <source>
        <strain evidence="13">Wuxi-XJTLU</strain>
    </source>
</reference>
<feature type="transmembrane region" description="Helical" evidence="11">
    <location>
        <begin position="106"/>
        <end position="123"/>
    </location>
</feature>
<dbReference type="PANTHER" id="PTHR24229">
    <property type="entry name" value="NEUROPEPTIDES RECEPTOR"/>
    <property type="match status" value="1"/>
</dbReference>
<gene>
    <name evidence="13" type="ORF">BIW11_08047</name>
</gene>
<dbReference type="InterPro" id="IPR000276">
    <property type="entry name" value="GPCR_Rhodpsn"/>
</dbReference>
<feature type="region of interest" description="Disordered" evidence="10">
    <location>
        <begin position="376"/>
        <end position="425"/>
    </location>
</feature>
<feature type="compositionally biased region" description="Polar residues" evidence="10">
    <location>
        <begin position="384"/>
        <end position="400"/>
    </location>
</feature>
<feature type="transmembrane region" description="Helical" evidence="11">
    <location>
        <begin position="22"/>
        <end position="49"/>
    </location>
</feature>
<comment type="caution">
    <text evidence="13">The sequence shown here is derived from an EMBL/GenBank/DDBJ whole genome shotgun (WGS) entry which is preliminary data.</text>
</comment>
<keyword evidence="8 13" id="KW-0675">Receptor</keyword>
<dbReference type="Proteomes" id="UP000192247">
    <property type="component" value="Unassembled WGS sequence"/>
</dbReference>
<feature type="transmembrane region" description="Helical" evidence="11">
    <location>
        <begin position="61"/>
        <end position="86"/>
    </location>
</feature>
<dbReference type="GO" id="GO:0007218">
    <property type="term" value="P:neuropeptide signaling pathway"/>
    <property type="evidence" value="ECO:0007669"/>
    <property type="project" value="TreeGrafter"/>
</dbReference>
<name>A0A1V9XR79_9ACAR</name>
<evidence type="ECO:0000256" key="2">
    <source>
        <dbReference type="ARBA" id="ARBA00010663"/>
    </source>
</evidence>
<dbReference type="Pfam" id="PF00001">
    <property type="entry name" value="7tm_1"/>
    <property type="match status" value="1"/>
</dbReference>
<protein>
    <submittedName>
        <fullName evidence="13">Neuropeptide Y receptor type 2-like</fullName>
    </submittedName>
</protein>
<keyword evidence="7 11" id="KW-0472">Membrane</keyword>
<keyword evidence="5 11" id="KW-1133">Transmembrane helix</keyword>
<sequence>MSAPKYNVSDIPDDRYMMQNMIATFFFVAYLSLNVVAICGSMTIIFLVLRYRNLRSRPINFYYANMAFADLFLASLGAPFRALYYLNMRWTLGAFLCHWFEYAENLGYFVHVYSLTIASFLILQDVSFVRRTNCRSEDTARTTCFRSYAVSSFGVWTFGILACLPYATLRHYVREQCPQSEHHLFLLPEKLYGPFVLVVVPVSMAIASILLIICCACSMPRRCVTTYQERVLLRTQKSTRHVSFFMLLYILCQIPHFALKWLHVKGLAYNDTSQFGASGLRLASVCFTAAYFSYISDEKVLYNVRHVMEQRGKRYGKDGKFGRALDGKHGSFVDKVPLQRVSNTQYGPPGAQSEFQEEVDDCLANTSVNASFLGRTGARVPANGHNNGSLGRNARNSQQVGARRHHADGDDATIPLRRKQPETYV</sequence>
<dbReference type="GO" id="GO:0042923">
    <property type="term" value="F:neuropeptide binding"/>
    <property type="evidence" value="ECO:0007669"/>
    <property type="project" value="TreeGrafter"/>
</dbReference>
<dbReference type="AlphaFoldDB" id="A0A1V9XR79"/>
<dbReference type="GO" id="GO:0004930">
    <property type="term" value="F:G protein-coupled receptor activity"/>
    <property type="evidence" value="ECO:0007669"/>
    <property type="project" value="UniProtKB-KW"/>
</dbReference>
<dbReference type="EMBL" id="MNPL01005453">
    <property type="protein sequence ID" value="OQR76007.1"/>
    <property type="molecule type" value="Genomic_DNA"/>
</dbReference>
<dbReference type="PROSITE" id="PS50262">
    <property type="entry name" value="G_PROTEIN_RECEP_F1_2"/>
    <property type="match status" value="1"/>
</dbReference>
<feature type="transmembrane region" description="Helical" evidence="11">
    <location>
        <begin position="279"/>
        <end position="296"/>
    </location>
</feature>
<evidence type="ECO:0000256" key="9">
    <source>
        <dbReference type="ARBA" id="ARBA00023224"/>
    </source>
</evidence>
<keyword evidence="4 11" id="KW-0812">Transmembrane</keyword>
<evidence type="ECO:0000256" key="3">
    <source>
        <dbReference type="ARBA" id="ARBA00022475"/>
    </source>
</evidence>
<proteinExistence type="inferred from homology"/>
<dbReference type="GO" id="GO:0005886">
    <property type="term" value="C:plasma membrane"/>
    <property type="evidence" value="ECO:0007669"/>
    <property type="project" value="UniProtKB-SubCell"/>
</dbReference>
<dbReference type="InterPro" id="IPR017452">
    <property type="entry name" value="GPCR_Rhodpsn_7TM"/>
</dbReference>
<organism evidence="13 14">
    <name type="scientific">Tropilaelaps mercedesae</name>
    <dbReference type="NCBI Taxonomy" id="418985"/>
    <lineage>
        <taxon>Eukaryota</taxon>
        <taxon>Metazoa</taxon>
        <taxon>Ecdysozoa</taxon>
        <taxon>Arthropoda</taxon>
        <taxon>Chelicerata</taxon>
        <taxon>Arachnida</taxon>
        <taxon>Acari</taxon>
        <taxon>Parasitiformes</taxon>
        <taxon>Mesostigmata</taxon>
        <taxon>Gamasina</taxon>
        <taxon>Dermanyssoidea</taxon>
        <taxon>Laelapidae</taxon>
        <taxon>Tropilaelaps</taxon>
    </lineage>
</organism>